<gene>
    <name evidence="3" type="ORF">NM961_23855</name>
</gene>
<feature type="region of interest" description="Disordered" evidence="1">
    <location>
        <begin position="1"/>
        <end position="21"/>
    </location>
</feature>
<protein>
    <recommendedName>
        <fullName evidence="5">Serine/threonine protein kinase</fullName>
    </recommendedName>
</protein>
<keyword evidence="2" id="KW-0472">Membrane</keyword>
<keyword evidence="2" id="KW-0812">Transmembrane</keyword>
<dbReference type="Proteomes" id="UP001165498">
    <property type="component" value="Unassembled WGS sequence"/>
</dbReference>
<organism evidence="3 4">
    <name type="scientific">Tahibacter harae</name>
    <dbReference type="NCBI Taxonomy" id="2963937"/>
    <lineage>
        <taxon>Bacteria</taxon>
        <taxon>Pseudomonadati</taxon>
        <taxon>Pseudomonadota</taxon>
        <taxon>Gammaproteobacteria</taxon>
        <taxon>Lysobacterales</taxon>
        <taxon>Rhodanobacteraceae</taxon>
        <taxon>Tahibacter</taxon>
    </lineage>
</organism>
<evidence type="ECO:0000256" key="2">
    <source>
        <dbReference type="SAM" id="Phobius"/>
    </source>
</evidence>
<keyword evidence="4" id="KW-1185">Reference proteome</keyword>
<proteinExistence type="predicted"/>
<evidence type="ECO:0000313" key="3">
    <source>
        <dbReference type="EMBL" id="MCQ4167748.1"/>
    </source>
</evidence>
<keyword evidence="2" id="KW-1133">Transmembrane helix</keyword>
<dbReference type="EMBL" id="JANFQO010000069">
    <property type="protein sequence ID" value="MCQ4167748.1"/>
    <property type="molecule type" value="Genomic_DNA"/>
</dbReference>
<evidence type="ECO:0008006" key="5">
    <source>
        <dbReference type="Google" id="ProtNLM"/>
    </source>
</evidence>
<sequence>AADAPERTAPPAHPRRDRRAAARRRRFAVALAAGLGLFALLLMLPSGNPPQTPANVAVTPAPESAPANVAATPVSASPAAADSRTELAALRGESARIEEWLRSLRADETPLDGRSLMAATEIEDMIGLVDLQLAAGSDAGADAPALWRTRVELLRELAAVRTTYSLAGTGIAANGTAAAPDFNTL</sequence>
<evidence type="ECO:0000313" key="4">
    <source>
        <dbReference type="Proteomes" id="UP001165498"/>
    </source>
</evidence>
<accession>A0ABT1QZQ5</accession>
<feature type="non-terminal residue" evidence="3">
    <location>
        <position position="1"/>
    </location>
</feature>
<feature type="transmembrane region" description="Helical" evidence="2">
    <location>
        <begin position="27"/>
        <end position="44"/>
    </location>
</feature>
<name>A0ABT1QZQ5_9GAMM</name>
<evidence type="ECO:0000256" key="1">
    <source>
        <dbReference type="SAM" id="MobiDB-lite"/>
    </source>
</evidence>
<comment type="caution">
    <text evidence="3">The sequence shown here is derived from an EMBL/GenBank/DDBJ whole genome shotgun (WGS) entry which is preliminary data.</text>
</comment>
<reference evidence="3" key="1">
    <citation type="submission" date="2022-07" db="EMBL/GenBank/DDBJ databases">
        <title>Tahibacter sp., a new gammaproteobacterium isolated from the silt sample collected at pig farm.</title>
        <authorList>
            <person name="Chen H."/>
        </authorList>
    </citation>
    <scope>NUCLEOTIDE SEQUENCE</scope>
    <source>
        <strain evidence="3">P2K</strain>
    </source>
</reference>